<gene>
    <name evidence="1" type="ORF">MAPG_04012</name>
</gene>
<reference evidence="2" key="5">
    <citation type="submission" date="2015-06" db="UniProtKB">
        <authorList>
            <consortium name="EnsemblFungi"/>
        </authorList>
    </citation>
    <scope>IDENTIFICATION</scope>
    <source>
        <strain evidence="2">ATCC 64411</strain>
    </source>
</reference>
<name>A0A0C4DVK6_MAGP6</name>
<accession>A0A0C4DVK6</accession>
<dbReference type="STRING" id="644358.A0A0C4DVK6"/>
<proteinExistence type="predicted"/>
<organism evidence="2 3">
    <name type="scientific">Magnaporthiopsis poae (strain ATCC 64411 / 73-15)</name>
    <name type="common">Kentucky bluegrass fungus</name>
    <name type="synonym">Magnaporthe poae</name>
    <dbReference type="NCBI Taxonomy" id="644358"/>
    <lineage>
        <taxon>Eukaryota</taxon>
        <taxon>Fungi</taxon>
        <taxon>Dikarya</taxon>
        <taxon>Ascomycota</taxon>
        <taxon>Pezizomycotina</taxon>
        <taxon>Sordariomycetes</taxon>
        <taxon>Sordariomycetidae</taxon>
        <taxon>Magnaporthales</taxon>
        <taxon>Magnaporthaceae</taxon>
        <taxon>Magnaporthiopsis</taxon>
    </lineage>
</organism>
<dbReference type="VEuPathDB" id="FungiDB:MAPG_04012"/>
<dbReference type="OrthoDB" id="5308323at2759"/>
<reference evidence="1" key="3">
    <citation type="submission" date="2011-03" db="EMBL/GenBank/DDBJ databases">
        <title>Annotation of Magnaporthe poae ATCC 64411.</title>
        <authorList>
            <person name="Ma L.-J."/>
            <person name="Dead R."/>
            <person name="Young S.K."/>
            <person name="Zeng Q."/>
            <person name="Gargeya S."/>
            <person name="Fitzgerald M."/>
            <person name="Haas B."/>
            <person name="Abouelleil A."/>
            <person name="Alvarado L."/>
            <person name="Arachchi H.M."/>
            <person name="Berlin A."/>
            <person name="Brown A."/>
            <person name="Chapman S.B."/>
            <person name="Chen Z."/>
            <person name="Dunbar C."/>
            <person name="Freedman E."/>
            <person name="Gearin G."/>
            <person name="Gellesch M."/>
            <person name="Goldberg J."/>
            <person name="Griggs A."/>
            <person name="Gujja S."/>
            <person name="Heiman D."/>
            <person name="Howarth C."/>
            <person name="Larson L."/>
            <person name="Lui A."/>
            <person name="MacDonald P.J.P."/>
            <person name="Mehta T."/>
            <person name="Montmayeur A."/>
            <person name="Murphy C."/>
            <person name="Neiman D."/>
            <person name="Pearson M."/>
            <person name="Priest M."/>
            <person name="Roberts A."/>
            <person name="Saif S."/>
            <person name="Shea T."/>
            <person name="Shenoy N."/>
            <person name="Sisk P."/>
            <person name="Stolte C."/>
            <person name="Sykes S."/>
            <person name="Yandava C."/>
            <person name="Wortman J."/>
            <person name="Nusbaum C."/>
            <person name="Birren B."/>
        </authorList>
    </citation>
    <scope>NUCLEOTIDE SEQUENCE</scope>
    <source>
        <strain evidence="1">ATCC 64411</strain>
    </source>
</reference>
<keyword evidence="3" id="KW-1185">Reference proteome</keyword>
<reference evidence="2" key="4">
    <citation type="journal article" date="2015" name="G3 (Bethesda)">
        <title>Genome sequences of three phytopathogenic species of the Magnaporthaceae family of fungi.</title>
        <authorList>
            <person name="Okagaki L.H."/>
            <person name="Nunes C.C."/>
            <person name="Sailsbery J."/>
            <person name="Clay B."/>
            <person name="Brown D."/>
            <person name="John T."/>
            <person name="Oh Y."/>
            <person name="Young N."/>
            <person name="Fitzgerald M."/>
            <person name="Haas B.J."/>
            <person name="Zeng Q."/>
            <person name="Young S."/>
            <person name="Adiconis X."/>
            <person name="Fan L."/>
            <person name="Levin J.Z."/>
            <person name="Mitchell T.K."/>
            <person name="Okubara P.A."/>
            <person name="Farman M.L."/>
            <person name="Kohn L.M."/>
            <person name="Birren B."/>
            <person name="Ma L.-J."/>
            <person name="Dean R.A."/>
        </authorList>
    </citation>
    <scope>NUCLEOTIDE SEQUENCE</scope>
    <source>
        <strain evidence="2">ATCC 64411 / 73-15</strain>
    </source>
</reference>
<protein>
    <submittedName>
        <fullName evidence="1 2">Uncharacterized protein</fullName>
    </submittedName>
</protein>
<sequence>MDEQGSLGRTWRARRMDTYWMDGKASSLVYIREAIPSLSIDIFSLYLHPHQHLQPSLTLTHNKQQQAPSLIFLYIYHRFLSTNQRNTHSHYFGPKPTTTIKMQFTTVLTALLATAVSAAPAPAEVSKRACQFVAPSPAGLSVSKGNPHSITVDARKPLVYTLQHDSDGRRLLITRYACPWCYFPAGFPIQSSGNAAVNVIDLNGNSPGSIVGTITFQSSPTEPTRRFINSFGCRPYMAYRLEIAGEGPASVSYAAQAGAGLRISHSC</sequence>
<dbReference type="Proteomes" id="UP000011715">
    <property type="component" value="Unassembled WGS sequence"/>
</dbReference>
<evidence type="ECO:0000313" key="2">
    <source>
        <dbReference type="EnsemblFungi" id="MAPG_04012T0"/>
    </source>
</evidence>
<reference evidence="1" key="1">
    <citation type="submission" date="2010-05" db="EMBL/GenBank/DDBJ databases">
        <title>The Genome Sequence of Magnaporthe poae strain ATCC 64411.</title>
        <authorList>
            <consortium name="The Broad Institute Genome Sequencing Platform"/>
            <consortium name="Broad Institute Genome Sequencing Center for Infectious Disease"/>
            <person name="Ma L.-J."/>
            <person name="Dead R."/>
            <person name="Young S."/>
            <person name="Zeng Q."/>
            <person name="Koehrsen M."/>
            <person name="Alvarado L."/>
            <person name="Berlin A."/>
            <person name="Chapman S.B."/>
            <person name="Chen Z."/>
            <person name="Freedman E."/>
            <person name="Gellesch M."/>
            <person name="Goldberg J."/>
            <person name="Griggs A."/>
            <person name="Gujja S."/>
            <person name="Heilman E.R."/>
            <person name="Heiman D."/>
            <person name="Hepburn T."/>
            <person name="Howarth C."/>
            <person name="Jen D."/>
            <person name="Larson L."/>
            <person name="Mehta T."/>
            <person name="Neiman D."/>
            <person name="Pearson M."/>
            <person name="Roberts A."/>
            <person name="Saif S."/>
            <person name="Shea T."/>
            <person name="Shenoy N."/>
            <person name="Sisk P."/>
            <person name="Stolte C."/>
            <person name="Sykes S."/>
            <person name="Walk T."/>
            <person name="White J."/>
            <person name="Yandava C."/>
            <person name="Haas B."/>
            <person name="Nusbaum C."/>
            <person name="Birren B."/>
        </authorList>
    </citation>
    <scope>NUCLEOTIDE SEQUENCE</scope>
    <source>
        <strain evidence="1">ATCC 64411</strain>
    </source>
</reference>
<dbReference type="AlphaFoldDB" id="A0A0C4DVK6"/>
<evidence type="ECO:0000313" key="3">
    <source>
        <dbReference type="Proteomes" id="UP000011715"/>
    </source>
</evidence>
<reference evidence="3" key="2">
    <citation type="submission" date="2010-05" db="EMBL/GenBank/DDBJ databases">
        <title>The genome sequence of Magnaporthe poae strain ATCC 64411.</title>
        <authorList>
            <person name="Ma L.-J."/>
            <person name="Dead R."/>
            <person name="Young S."/>
            <person name="Zeng Q."/>
            <person name="Koehrsen M."/>
            <person name="Alvarado L."/>
            <person name="Berlin A."/>
            <person name="Chapman S.B."/>
            <person name="Chen Z."/>
            <person name="Freedman E."/>
            <person name="Gellesch M."/>
            <person name="Goldberg J."/>
            <person name="Griggs A."/>
            <person name="Gujja S."/>
            <person name="Heilman E.R."/>
            <person name="Heiman D."/>
            <person name="Hepburn T."/>
            <person name="Howarth C."/>
            <person name="Jen D."/>
            <person name="Larson L."/>
            <person name="Mehta T."/>
            <person name="Neiman D."/>
            <person name="Pearson M."/>
            <person name="Roberts A."/>
            <person name="Saif S."/>
            <person name="Shea T."/>
            <person name="Shenoy N."/>
            <person name="Sisk P."/>
            <person name="Stolte C."/>
            <person name="Sykes S."/>
            <person name="Walk T."/>
            <person name="White J."/>
            <person name="Yandava C."/>
            <person name="Haas B."/>
            <person name="Nusbaum C."/>
            <person name="Birren B."/>
        </authorList>
    </citation>
    <scope>NUCLEOTIDE SEQUENCE [LARGE SCALE GENOMIC DNA]</scope>
    <source>
        <strain evidence="3">ATCC 64411 / 73-15</strain>
    </source>
</reference>
<dbReference type="eggNOG" id="ENOG502SEQW">
    <property type="taxonomic scope" value="Eukaryota"/>
</dbReference>
<dbReference type="EnsemblFungi" id="MAPG_04012T0">
    <property type="protein sequence ID" value="MAPG_04012T0"/>
    <property type="gene ID" value="MAPG_04012"/>
</dbReference>
<dbReference type="EMBL" id="GL876968">
    <property type="protein sequence ID" value="KLU84978.1"/>
    <property type="molecule type" value="Genomic_DNA"/>
</dbReference>
<dbReference type="EMBL" id="ADBL01000945">
    <property type="status" value="NOT_ANNOTATED_CDS"/>
    <property type="molecule type" value="Genomic_DNA"/>
</dbReference>
<evidence type="ECO:0000313" key="1">
    <source>
        <dbReference type="EMBL" id="KLU84978.1"/>
    </source>
</evidence>